<protein>
    <submittedName>
        <fullName evidence="2">Oxidase</fullName>
    </submittedName>
</protein>
<evidence type="ECO:0000256" key="1">
    <source>
        <dbReference type="ARBA" id="ARBA00038376"/>
    </source>
</evidence>
<sequence>MAFATGKLSANNVIDSNTDDTSAYIMSTHAILGANGGTGSAILRYLLSSQIPDLHINILVRSKAKLLEAFPRLESTSSATITIFHAPIPDESALQACLKGASTIDACVATNHASRKVDIPFTTAARVTAALGQLRRDEGSEYKTPTVVLIRSLSLNSDVKISVPGFMKSFFIWAIWFVYEDLIKACGLYAGAEKDGLLTPITADPPMLMDPEGTKATGYEIMLSGKASSTLSYADFGVAMVELGQRREEFGGKIVGISATGPVRITVWPSLVTVFMGLKIRLFPF</sequence>
<dbReference type="OrthoDB" id="10254221at2759"/>
<comment type="similarity">
    <text evidence="1">Belongs to the avfA family.</text>
</comment>
<keyword evidence="3" id="KW-1185">Reference proteome</keyword>
<name>A0A9P8YIP0_9PEZI</name>
<evidence type="ECO:0000313" key="2">
    <source>
        <dbReference type="EMBL" id="KAH7041089.1"/>
    </source>
</evidence>
<organism evidence="2 3">
    <name type="scientific">Microdochium trichocladiopsis</name>
    <dbReference type="NCBI Taxonomy" id="1682393"/>
    <lineage>
        <taxon>Eukaryota</taxon>
        <taxon>Fungi</taxon>
        <taxon>Dikarya</taxon>
        <taxon>Ascomycota</taxon>
        <taxon>Pezizomycotina</taxon>
        <taxon>Sordariomycetes</taxon>
        <taxon>Xylariomycetidae</taxon>
        <taxon>Xylariales</taxon>
        <taxon>Microdochiaceae</taxon>
        <taxon>Microdochium</taxon>
    </lineage>
</organism>
<comment type="caution">
    <text evidence="2">The sequence shown here is derived from an EMBL/GenBank/DDBJ whole genome shotgun (WGS) entry which is preliminary data.</text>
</comment>
<accession>A0A9P8YIP0</accession>
<reference evidence="2" key="1">
    <citation type="journal article" date="2021" name="Nat. Commun.">
        <title>Genetic determinants of endophytism in the Arabidopsis root mycobiome.</title>
        <authorList>
            <person name="Mesny F."/>
            <person name="Miyauchi S."/>
            <person name="Thiergart T."/>
            <person name="Pickel B."/>
            <person name="Atanasova L."/>
            <person name="Karlsson M."/>
            <person name="Huettel B."/>
            <person name="Barry K.W."/>
            <person name="Haridas S."/>
            <person name="Chen C."/>
            <person name="Bauer D."/>
            <person name="Andreopoulos W."/>
            <person name="Pangilinan J."/>
            <person name="LaButti K."/>
            <person name="Riley R."/>
            <person name="Lipzen A."/>
            <person name="Clum A."/>
            <person name="Drula E."/>
            <person name="Henrissat B."/>
            <person name="Kohler A."/>
            <person name="Grigoriev I.V."/>
            <person name="Martin F.M."/>
            <person name="Hacquard S."/>
        </authorList>
    </citation>
    <scope>NUCLEOTIDE SEQUENCE</scope>
    <source>
        <strain evidence="2">MPI-CAGE-CH-0230</strain>
    </source>
</reference>
<dbReference type="RefSeq" id="XP_046019144.1">
    <property type="nucleotide sequence ID" value="XM_046160796.1"/>
</dbReference>
<dbReference type="PANTHER" id="PTHR43355">
    <property type="entry name" value="FLAVIN REDUCTASE (NADPH)"/>
    <property type="match status" value="1"/>
</dbReference>
<dbReference type="GO" id="GO:0016646">
    <property type="term" value="F:oxidoreductase activity, acting on the CH-NH group of donors, NAD or NADP as acceptor"/>
    <property type="evidence" value="ECO:0007669"/>
    <property type="project" value="TreeGrafter"/>
</dbReference>
<dbReference type="EMBL" id="JAGTJQ010000001">
    <property type="protein sequence ID" value="KAH7041089.1"/>
    <property type="molecule type" value="Genomic_DNA"/>
</dbReference>
<proteinExistence type="inferred from homology"/>
<evidence type="ECO:0000313" key="3">
    <source>
        <dbReference type="Proteomes" id="UP000756346"/>
    </source>
</evidence>
<dbReference type="InterPro" id="IPR051606">
    <property type="entry name" value="Polyketide_Oxido-like"/>
</dbReference>
<dbReference type="AlphaFoldDB" id="A0A9P8YIP0"/>
<dbReference type="PANTHER" id="PTHR43355:SF2">
    <property type="entry name" value="FLAVIN REDUCTASE (NADPH)"/>
    <property type="match status" value="1"/>
</dbReference>
<dbReference type="InterPro" id="IPR036291">
    <property type="entry name" value="NAD(P)-bd_dom_sf"/>
</dbReference>
<dbReference type="Proteomes" id="UP000756346">
    <property type="component" value="Unassembled WGS sequence"/>
</dbReference>
<dbReference type="SUPFAM" id="SSF51735">
    <property type="entry name" value="NAD(P)-binding Rossmann-fold domains"/>
    <property type="match status" value="1"/>
</dbReference>
<gene>
    <name evidence="2" type="ORF">B0I36DRAFT_379912</name>
</gene>
<dbReference type="GeneID" id="70190342"/>
<dbReference type="Gene3D" id="3.40.50.720">
    <property type="entry name" value="NAD(P)-binding Rossmann-like Domain"/>
    <property type="match status" value="1"/>
</dbReference>